<sequence>MPGKRGAKHFDKANIVNYTSIAQLTFPCRCFGQLASIFATLDNKSTGDIGLRINPFTPNAMVSITSDFSAVPETTMIGIFDVLEFPFNLLMVDFPSNMGM</sequence>
<gene>
    <name evidence="1" type="ORF">EDD73_103122</name>
</gene>
<dbReference type="AlphaFoldDB" id="A0A4R2S7V9"/>
<reference evidence="1 2" key="1">
    <citation type="submission" date="2019-03" db="EMBL/GenBank/DDBJ databases">
        <title>Genomic Encyclopedia of Type Strains, Phase IV (KMG-IV): sequencing the most valuable type-strain genomes for metagenomic binning, comparative biology and taxonomic classification.</title>
        <authorList>
            <person name="Goeker M."/>
        </authorList>
    </citation>
    <scope>NUCLEOTIDE SEQUENCE [LARGE SCALE GENOMIC DNA]</scope>
    <source>
        <strain evidence="1 2">DSM 11170</strain>
    </source>
</reference>
<comment type="caution">
    <text evidence="1">The sequence shown here is derived from an EMBL/GenBank/DDBJ whole genome shotgun (WGS) entry which is preliminary data.</text>
</comment>
<accession>A0A4R2S7V9</accession>
<name>A0A4R2S7V9_9FIRM</name>
<protein>
    <submittedName>
        <fullName evidence="1">Uncharacterized protein</fullName>
    </submittedName>
</protein>
<keyword evidence="2" id="KW-1185">Reference proteome</keyword>
<evidence type="ECO:0000313" key="1">
    <source>
        <dbReference type="EMBL" id="TCP68491.1"/>
    </source>
</evidence>
<dbReference type="EMBL" id="SLXT01000003">
    <property type="protein sequence ID" value="TCP68491.1"/>
    <property type="molecule type" value="Genomic_DNA"/>
</dbReference>
<proteinExistence type="predicted"/>
<dbReference type="Proteomes" id="UP000294813">
    <property type="component" value="Unassembled WGS sequence"/>
</dbReference>
<organism evidence="1 2">
    <name type="scientific">Heliophilum fasciatum</name>
    <dbReference type="NCBI Taxonomy" id="35700"/>
    <lineage>
        <taxon>Bacteria</taxon>
        <taxon>Bacillati</taxon>
        <taxon>Bacillota</taxon>
        <taxon>Clostridia</taxon>
        <taxon>Eubacteriales</taxon>
        <taxon>Heliobacteriaceae</taxon>
        <taxon>Heliophilum</taxon>
    </lineage>
</organism>
<evidence type="ECO:0000313" key="2">
    <source>
        <dbReference type="Proteomes" id="UP000294813"/>
    </source>
</evidence>